<reference evidence="9" key="1">
    <citation type="journal article" date="2019" name="Int. J. Syst. Evol. Microbiol.">
        <title>The Global Catalogue of Microorganisms (GCM) 10K type strain sequencing project: providing services to taxonomists for standard genome sequencing and annotation.</title>
        <authorList>
            <consortium name="The Broad Institute Genomics Platform"/>
            <consortium name="The Broad Institute Genome Sequencing Center for Infectious Disease"/>
            <person name="Wu L."/>
            <person name="Ma J."/>
        </authorList>
    </citation>
    <scope>NUCLEOTIDE SEQUENCE [LARGE SCALE GENOMIC DNA]</scope>
    <source>
        <strain evidence="9">CGMCC 1.15475</strain>
    </source>
</reference>
<evidence type="ECO:0000256" key="3">
    <source>
        <dbReference type="ARBA" id="ARBA00022692"/>
    </source>
</evidence>
<dbReference type="SUPFAM" id="SSF56281">
    <property type="entry name" value="Metallo-hydrolase/oxidoreductase"/>
    <property type="match status" value="1"/>
</dbReference>
<dbReference type="InterPro" id="IPR004797">
    <property type="entry name" value="Competence_ComEC/Rec2"/>
</dbReference>
<dbReference type="EMBL" id="JBHUFW010000011">
    <property type="protein sequence ID" value="MFD1864024.1"/>
    <property type="molecule type" value="Genomic_DNA"/>
</dbReference>
<proteinExistence type="predicted"/>
<feature type="transmembrane region" description="Helical" evidence="6">
    <location>
        <begin position="255"/>
        <end position="286"/>
    </location>
</feature>
<keyword evidence="9" id="KW-1185">Reference proteome</keyword>
<evidence type="ECO:0000256" key="4">
    <source>
        <dbReference type="ARBA" id="ARBA00022989"/>
    </source>
</evidence>
<keyword evidence="5 6" id="KW-0472">Membrane</keyword>
<organism evidence="8 9">
    <name type="scientific">Planococcus chinensis</name>
    <dbReference type="NCBI Taxonomy" id="272917"/>
    <lineage>
        <taxon>Bacteria</taxon>
        <taxon>Bacillati</taxon>
        <taxon>Bacillota</taxon>
        <taxon>Bacilli</taxon>
        <taxon>Bacillales</taxon>
        <taxon>Caryophanaceae</taxon>
        <taxon>Planococcus</taxon>
    </lineage>
</organism>
<dbReference type="Proteomes" id="UP001597273">
    <property type="component" value="Unassembled WGS sequence"/>
</dbReference>
<gene>
    <name evidence="8" type="ORF">ACFSDB_14030</name>
</gene>
<evidence type="ECO:0000313" key="9">
    <source>
        <dbReference type="Proteomes" id="UP001597273"/>
    </source>
</evidence>
<feature type="transmembrane region" description="Helical" evidence="6">
    <location>
        <begin position="223"/>
        <end position="243"/>
    </location>
</feature>
<keyword evidence="2" id="KW-1003">Cell membrane</keyword>
<dbReference type="InterPro" id="IPR052159">
    <property type="entry name" value="Competence_DNA_uptake"/>
</dbReference>
<protein>
    <submittedName>
        <fullName evidence="8">DNA internalization-related competence protein ComEC/Rec2</fullName>
    </submittedName>
</protein>
<dbReference type="CDD" id="cd07731">
    <property type="entry name" value="ComA-like_MBL-fold"/>
    <property type="match status" value="1"/>
</dbReference>
<evidence type="ECO:0000256" key="5">
    <source>
        <dbReference type="ARBA" id="ARBA00023136"/>
    </source>
</evidence>
<evidence type="ECO:0000256" key="1">
    <source>
        <dbReference type="ARBA" id="ARBA00004651"/>
    </source>
</evidence>
<evidence type="ECO:0000256" key="2">
    <source>
        <dbReference type="ARBA" id="ARBA00022475"/>
    </source>
</evidence>
<feature type="transmembrane region" description="Helical" evidence="6">
    <location>
        <begin position="344"/>
        <end position="367"/>
    </location>
</feature>
<name>A0ABW4QKH1_9BACL</name>
<feature type="transmembrane region" description="Helical" evidence="6">
    <location>
        <begin position="409"/>
        <end position="430"/>
    </location>
</feature>
<dbReference type="NCBIfam" id="TIGR00361">
    <property type="entry name" value="ComEC_Rec2"/>
    <property type="match status" value="1"/>
</dbReference>
<dbReference type="Pfam" id="PF03772">
    <property type="entry name" value="Competence"/>
    <property type="match status" value="1"/>
</dbReference>
<accession>A0ABW4QKH1</accession>
<comment type="subcellular location">
    <subcellularLocation>
        <location evidence="1">Cell membrane</location>
        <topology evidence="1">Multi-pass membrane protein</topology>
    </subcellularLocation>
</comment>
<keyword evidence="3 6" id="KW-0812">Transmembrane</keyword>
<dbReference type="Pfam" id="PF00753">
    <property type="entry name" value="Lactamase_B"/>
    <property type="match status" value="1"/>
</dbReference>
<sequence>MIYLAAAAAIASLAAHETPVVLGFLALLFCWMAWKKEPFRRCLRIGAFAALVFIVQDLRAEETAALPASYSGKVAFQGGYTIDGGSMRGFAELDGGRVSYVRYRFVSAEEKKTVEEALPRVVLFATGQFELPPPAAHRFSFDMARYLKNNGASAILEIRKLERMEPLDTIGARLAFQRKKLQRHIRGTFPESLATEAEALLIGEQGNMGPEERQVYQTLGITHLFAISGLHVAILSGLLYFLLIRLHVRKEAALILLLFALPIYAVLAGAAPSVLRSVAMVCIVLFGRLMKINVAIADVLLSTFILFILWDPYMMYNIGFQLSYGATFAIIYSAKFLGGADSSIAQGLLITCISQLTLFPLLLYHFFEVSLSAFVVNSLFVPLYTVVILPVNLVLLGLTLIQLSAAEGLFALYVPVRGWVGDFMEVLAAVPHQMWNPGKPPLWLVLLFFACLIIFYSLAEKGFRWRQMAFILVPAAAFTAAPYLDPALKVAFLDVGQGDSAVIELPYRKGVYVIDTGGVLRFQTESFQETDRPYEVGRQVVVPYLKGSGISTVDLLVLSHADADHVEGADELFKLLEIEKLHLSPGSEKEGIMQELAPFAGEAAVEGPLRGTSWQEAGVRFTYLLPGDREYGGNDDSLVLLLESGEFKLLFTGDLEAGGEQELLSSSGARIAGLDILKVAHHGSKTSSTKEFLAAAAPTLSIFSTGKDNRYGHPAPEVVERFRTLGLATLNTAENGTIEVKVEGGRAEILPVR</sequence>
<dbReference type="InterPro" id="IPR035681">
    <property type="entry name" value="ComA-like_MBL"/>
</dbReference>
<dbReference type="RefSeq" id="WP_377340377.1">
    <property type="nucleotide sequence ID" value="NZ_JBHUFW010000011.1"/>
</dbReference>
<dbReference type="InterPro" id="IPR036866">
    <property type="entry name" value="RibonucZ/Hydroxyglut_hydro"/>
</dbReference>
<dbReference type="NCBIfam" id="TIGR00360">
    <property type="entry name" value="ComEC_N-term"/>
    <property type="match status" value="1"/>
</dbReference>
<feature type="transmembrane region" description="Helical" evidence="6">
    <location>
        <begin position="322"/>
        <end position="338"/>
    </location>
</feature>
<dbReference type="PANTHER" id="PTHR30619">
    <property type="entry name" value="DNA INTERNALIZATION/COMPETENCE PROTEIN COMEC/REC2"/>
    <property type="match status" value="1"/>
</dbReference>
<evidence type="ECO:0000256" key="6">
    <source>
        <dbReference type="SAM" id="Phobius"/>
    </source>
</evidence>
<feature type="domain" description="Metallo-beta-lactamase" evidence="7">
    <location>
        <begin position="497"/>
        <end position="707"/>
    </location>
</feature>
<dbReference type="SMART" id="SM00849">
    <property type="entry name" value="Lactamase_B"/>
    <property type="match status" value="1"/>
</dbReference>
<feature type="transmembrane region" description="Helical" evidence="6">
    <location>
        <begin position="442"/>
        <end position="459"/>
    </location>
</feature>
<dbReference type="InterPro" id="IPR001279">
    <property type="entry name" value="Metallo-B-lactamas"/>
</dbReference>
<dbReference type="Gene3D" id="3.60.15.10">
    <property type="entry name" value="Ribonuclease Z/Hydroxyacylglutathione hydrolase-like"/>
    <property type="match status" value="1"/>
</dbReference>
<evidence type="ECO:0000259" key="7">
    <source>
        <dbReference type="SMART" id="SM00849"/>
    </source>
</evidence>
<dbReference type="InterPro" id="IPR004477">
    <property type="entry name" value="ComEC_N"/>
</dbReference>
<feature type="transmembrane region" description="Helical" evidence="6">
    <location>
        <begin position="379"/>
        <end position="403"/>
    </location>
</feature>
<feature type="transmembrane region" description="Helical" evidence="6">
    <location>
        <begin position="292"/>
        <end position="310"/>
    </location>
</feature>
<keyword evidence="4 6" id="KW-1133">Transmembrane helix</keyword>
<dbReference type="PANTHER" id="PTHR30619:SF1">
    <property type="entry name" value="RECOMBINATION PROTEIN 2"/>
    <property type="match status" value="1"/>
</dbReference>
<evidence type="ECO:0000313" key="8">
    <source>
        <dbReference type="EMBL" id="MFD1864024.1"/>
    </source>
</evidence>
<comment type="caution">
    <text evidence="8">The sequence shown here is derived from an EMBL/GenBank/DDBJ whole genome shotgun (WGS) entry which is preliminary data.</text>
</comment>